<dbReference type="EMBL" id="BT077446">
    <property type="protein sequence ID" value="ACO11870.1"/>
    <property type="molecule type" value="mRNA"/>
</dbReference>
<comment type="similarity">
    <text evidence="2">Belongs to the ATPase F chain family.</text>
</comment>
<evidence type="ECO:0000256" key="6">
    <source>
        <dbReference type="ARBA" id="ARBA00023065"/>
    </source>
</evidence>
<dbReference type="GO" id="GO:0046933">
    <property type="term" value="F:proton-transporting ATP synthase activity, rotational mechanism"/>
    <property type="evidence" value="ECO:0007669"/>
    <property type="project" value="TreeGrafter"/>
</dbReference>
<dbReference type="GO" id="GO:0031966">
    <property type="term" value="C:mitochondrial membrane"/>
    <property type="evidence" value="ECO:0007669"/>
    <property type="project" value="UniProtKB-SubCell"/>
</dbReference>
<dbReference type="Pfam" id="PF10206">
    <property type="entry name" value="WRW"/>
    <property type="match status" value="1"/>
</dbReference>
<protein>
    <submittedName>
        <fullName evidence="11">ATP synthase subunit f, mitochondrial</fullName>
    </submittedName>
</protein>
<reference evidence="11" key="1">
    <citation type="submission" date="2009-06" db="EMBL/GenBank/DDBJ databases">
        <title>Lepeophtheirus salmonis ESTs and full-length cDNAs.</title>
        <authorList>
            <person name="Yasuike M."/>
            <person name="von Schalburg K."/>
            <person name="Cooper G."/>
            <person name="Leong J."/>
            <person name="Jones S.R.M."/>
            <person name="Koop B.F."/>
        </authorList>
    </citation>
    <scope>NUCLEOTIDE SEQUENCE</scope>
    <source>
        <strain evidence="11">Pacific form</strain>
        <tissue evidence="11">Whole</tissue>
    </source>
</reference>
<sequence length="142" mass="17011">MENLKMSIHKLRIVRVERFMSVVVVLRNYELIFHFLNGRKEEELEEETKGEPSFLQYYGKKDTKFSDLKLKEVPGWLSRRNKSPVAFGRALSRGYWRWGHKYYFPRNAGVAPLLQAVILTSFVSYLVNYSKISHHKNRKYHW</sequence>
<evidence type="ECO:0000313" key="11">
    <source>
        <dbReference type="EMBL" id="ACO11870.1"/>
    </source>
</evidence>
<organism evidence="11">
    <name type="scientific">Lepeophtheirus salmonis</name>
    <name type="common">Salmon louse</name>
    <name type="synonym">Caligus salmonis</name>
    <dbReference type="NCBI Taxonomy" id="72036"/>
    <lineage>
        <taxon>Eukaryota</taxon>
        <taxon>Metazoa</taxon>
        <taxon>Ecdysozoa</taxon>
        <taxon>Arthropoda</taxon>
        <taxon>Crustacea</taxon>
        <taxon>Multicrustacea</taxon>
        <taxon>Hexanauplia</taxon>
        <taxon>Copepoda</taxon>
        <taxon>Siphonostomatoida</taxon>
        <taxon>Caligidae</taxon>
        <taxon>Lepeophtheirus</taxon>
    </lineage>
</organism>
<feature type="transmembrane region" description="Helical" evidence="10">
    <location>
        <begin position="110"/>
        <end position="129"/>
    </location>
</feature>
<dbReference type="GO" id="GO:0042776">
    <property type="term" value="P:proton motive force-driven mitochondrial ATP synthesis"/>
    <property type="evidence" value="ECO:0007669"/>
    <property type="project" value="TreeGrafter"/>
</dbReference>
<evidence type="ECO:0000256" key="9">
    <source>
        <dbReference type="ARBA" id="ARBA00023310"/>
    </source>
</evidence>
<dbReference type="GO" id="GO:0045259">
    <property type="term" value="C:proton-transporting ATP synthase complex"/>
    <property type="evidence" value="ECO:0007669"/>
    <property type="project" value="UniProtKB-KW"/>
</dbReference>
<evidence type="ECO:0000256" key="10">
    <source>
        <dbReference type="SAM" id="Phobius"/>
    </source>
</evidence>
<evidence type="ECO:0000256" key="1">
    <source>
        <dbReference type="ARBA" id="ARBA00004325"/>
    </source>
</evidence>
<keyword evidence="7" id="KW-0496">Mitochondrion</keyword>
<evidence type="ECO:0000256" key="8">
    <source>
        <dbReference type="ARBA" id="ARBA00023136"/>
    </source>
</evidence>
<keyword evidence="8 10" id="KW-0472">Membrane</keyword>
<evidence type="ECO:0000256" key="5">
    <source>
        <dbReference type="ARBA" id="ARBA00022781"/>
    </source>
</evidence>
<comment type="subcellular location">
    <subcellularLocation>
        <location evidence="1">Mitochondrion membrane</location>
    </subcellularLocation>
</comment>
<proteinExistence type="evidence at transcript level"/>
<keyword evidence="10" id="KW-1133">Transmembrane helix</keyword>
<evidence type="ECO:0000256" key="2">
    <source>
        <dbReference type="ARBA" id="ARBA00005895"/>
    </source>
</evidence>
<evidence type="ECO:0000256" key="4">
    <source>
        <dbReference type="ARBA" id="ARBA00022547"/>
    </source>
</evidence>
<name>C1BS67_LEPSM</name>
<dbReference type="PANTHER" id="PTHR13080">
    <property type="entry name" value="ATP SYNTHASE F CHAIN, MITOCHONDRIAL-RELATED"/>
    <property type="match status" value="1"/>
</dbReference>
<evidence type="ECO:0000256" key="3">
    <source>
        <dbReference type="ARBA" id="ARBA00022448"/>
    </source>
</evidence>
<accession>C1BS67</accession>
<gene>
    <name evidence="11" type="primary">ATPK</name>
</gene>
<dbReference type="OrthoDB" id="8921675at2759"/>
<keyword evidence="10" id="KW-0812">Transmembrane</keyword>
<keyword evidence="4" id="KW-0138">CF(0)</keyword>
<dbReference type="AlphaFoldDB" id="C1BS67"/>
<keyword evidence="9" id="KW-0066">ATP synthesis</keyword>
<evidence type="ECO:0000256" key="7">
    <source>
        <dbReference type="ARBA" id="ARBA00023128"/>
    </source>
</evidence>
<keyword evidence="5" id="KW-0375">Hydrogen ion transport</keyword>
<keyword evidence="6" id="KW-0406">Ion transport</keyword>
<keyword evidence="3" id="KW-0813">Transport</keyword>
<dbReference type="PANTHER" id="PTHR13080:SF20">
    <property type="entry name" value="ATP SYNTHASE SUBUNIT F, MITOCHONDRIAL-RELATED"/>
    <property type="match status" value="1"/>
</dbReference>
<dbReference type="InterPro" id="IPR019344">
    <property type="entry name" value="F1F0-ATPsyn_F_prd"/>
</dbReference>